<reference evidence="2 3" key="1">
    <citation type="submission" date="2024-09" db="EMBL/GenBank/DDBJ databases">
        <authorList>
            <person name="Sun Q."/>
            <person name="Mori K."/>
        </authorList>
    </citation>
    <scope>NUCLEOTIDE SEQUENCE [LARGE SCALE GENOMIC DNA]</scope>
    <source>
        <strain evidence="2 3">CCM 7228</strain>
    </source>
</reference>
<name>A0ABV6GK41_9BACI</name>
<keyword evidence="1" id="KW-0175">Coiled coil</keyword>
<keyword evidence="3" id="KW-1185">Reference proteome</keyword>
<accession>A0ABV6GK41</accession>
<evidence type="ECO:0008006" key="4">
    <source>
        <dbReference type="Google" id="ProtNLM"/>
    </source>
</evidence>
<proteinExistence type="predicted"/>
<evidence type="ECO:0000313" key="3">
    <source>
        <dbReference type="Proteomes" id="UP001589854"/>
    </source>
</evidence>
<sequence>MENHLLRHYLATIAFRASKALTNIPKNFPDFETGKGVRKPLEILHHMSDVLTLACIAFEIKDEQNNEVQSWEKEIDRFYHQLEQLDEALAQNKFPTTLTIEQILQGPFADVMTHIGQLYTLRRLADSPVTGESFIKASITIGHIRY</sequence>
<feature type="coiled-coil region" evidence="1">
    <location>
        <begin position="61"/>
        <end position="88"/>
    </location>
</feature>
<comment type="caution">
    <text evidence="2">The sequence shown here is derived from an EMBL/GenBank/DDBJ whole genome shotgun (WGS) entry which is preliminary data.</text>
</comment>
<gene>
    <name evidence="2" type="ORF">ACFFIX_21150</name>
</gene>
<evidence type="ECO:0000256" key="1">
    <source>
        <dbReference type="SAM" id="Coils"/>
    </source>
</evidence>
<dbReference type="Proteomes" id="UP001589854">
    <property type="component" value="Unassembled WGS sequence"/>
</dbReference>
<protein>
    <recommendedName>
        <fullName evidence="4">DinB family protein</fullName>
    </recommendedName>
</protein>
<evidence type="ECO:0000313" key="2">
    <source>
        <dbReference type="EMBL" id="MFC0273895.1"/>
    </source>
</evidence>
<dbReference type="EMBL" id="JBHLVO010000026">
    <property type="protein sequence ID" value="MFC0273895.1"/>
    <property type="molecule type" value="Genomic_DNA"/>
</dbReference>
<organism evidence="2 3">
    <name type="scientific">Metabacillus herbersteinensis</name>
    <dbReference type="NCBI Taxonomy" id="283816"/>
    <lineage>
        <taxon>Bacteria</taxon>
        <taxon>Bacillati</taxon>
        <taxon>Bacillota</taxon>
        <taxon>Bacilli</taxon>
        <taxon>Bacillales</taxon>
        <taxon>Bacillaceae</taxon>
        <taxon>Metabacillus</taxon>
    </lineage>
</organism>
<dbReference type="SUPFAM" id="SSF109854">
    <property type="entry name" value="DinB/YfiT-like putative metalloenzymes"/>
    <property type="match status" value="1"/>
</dbReference>
<dbReference type="InterPro" id="IPR034660">
    <property type="entry name" value="DinB/YfiT-like"/>
</dbReference>